<dbReference type="GO" id="GO:0005985">
    <property type="term" value="P:sucrose metabolic process"/>
    <property type="evidence" value="ECO:0007669"/>
    <property type="project" value="UniProtKB-UniPathway"/>
</dbReference>
<evidence type="ECO:0000256" key="5">
    <source>
        <dbReference type="ARBA" id="ARBA00022801"/>
    </source>
</evidence>
<dbReference type="NCBIfam" id="TIGR01322">
    <property type="entry name" value="scrB_fam"/>
    <property type="match status" value="1"/>
</dbReference>
<dbReference type="Gene3D" id="2.115.10.20">
    <property type="entry name" value="Glycosyl hydrolase domain, family 43"/>
    <property type="match status" value="1"/>
</dbReference>
<evidence type="ECO:0000256" key="2">
    <source>
        <dbReference type="ARBA" id="ARBA00009902"/>
    </source>
</evidence>
<evidence type="ECO:0000259" key="11">
    <source>
        <dbReference type="Pfam" id="PF08244"/>
    </source>
</evidence>
<dbReference type="RefSeq" id="WP_044645730.1">
    <property type="nucleotide sequence ID" value="NZ_JTHP01000012.1"/>
</dbReference>
<dbReference type="Gene3D" id="2.60.120.560">
    <property type="entry name" value="Exo-inulinase, domain 1"/>
    <property type="match status" value="1"/>
</dbReference>
<feature type="domain" description="Glycosyl hydrolase family 32 C-terminal" evidence="11">
    <location>
        <begin position="355"/>
        <end position="484"/>
    </location>
</feature>
<dbReference type="CDD" id="cd18623">
    <property type="entry name" value="GH32_ScrB-like"/>
    <property type="match status" value="1"/>
</dbReference>
<accession>A0A0D7X3K9</accession>
<keyword evidence="9" id="KW-0963">Cytoplasm</keyword>
<evidence type="ECO:0000256" key="9">
    <source>
        <dbReference type="RuleBase" id="RU365015"/>
    </source>
</evidence>
<keyword evidence="6 8" id="KW-0326">Glycosidase</keyword>
<dbReference type="GO" id="GO:0004564">
    <property type="term" value="F:beta-fructofuranosidase activity"/>
    <property type="evidence" value="ECO:0007669"/>
    <property type="project" value="UniProtKB-EC"/>
</dbReference>
<sequence length="489" mass="57337">MKWTSEQRYRNLEEASEQEIQELNEKVKNSPWRQKFHIQPTTGLLNDPNGFSYYNGEYHMFYQWFPLGPVHGLKYWYHMSSKNLVHWEDHGIAIKPSHYFDSHGAYSGSALEHKGKLYLLYTGNRRDENWMRNSTQCMVIMDEKKFFSKLDHPVINQIPDGFTEHFRDPKLWKQDNKFYAVIGAQKVNQEGCAVLYSSQDLLAWEFEGEIQTDLDSFGYMWECPDYFVLHDRGILMFSPQGIEPEGYKYRNIFQTGYVIGDKLNVQEKKLNHGEFSELDRGFDFYAPQTMKDTHGRRIMVGWMGLPDIEYPTDPYGWAHCLTLPRELSLSNEKLVQKPIKELELLRRNLTEAKGEIYNEFKMFQGFTGITYELICEFNNVDADELGIEFRKGDQEKTTIKYNDRKGKLILDRTNSGSPVGVSYGTIRECSFNNKNVKFQMFVDVSSVEIFINDGEEIFTSRIFPGEDSIGIRFFALGGKTFFKTMKWDY</sequence>
<dbReference type="InterPro" id="IPR013148">
    <property type="entry name" value="Glyco_hydro_32_N"/>
</dbReference>
<dbReference type="InterPro" id="IPR006232">
    <property type="entry name" value="Suc6P_hydrolase"/>
</dbReference>
<dbReference type="EMBL" id="JTHP01000012">
    <property type="protein sequence ID" value="KJD46015.1"/>
    <property type="molecule type" value="Genomic_DNA"/>
</dbReference>
<dbReference type="InterPro" id="IPR001362">
    <property type="entry name" value="Glyco_hydro_32"/>
</dbReference>
<proteinExistence type="inferred from homology"/>
<dbReference type="PANTHER" id="PTHR43101">
    <property type="entry name" value="BETA-FRUCTOSIDASE"/>
    <property type="match status" value="1"/>
</dbReference>
<comment type="similarity">
    <text evidence="2 8">Belongs to the glycosyl hydrolase 32 family.</text>
</comment>
<evidence type="ECO:0000256" key="3">
    <source>
        <dbReference type="ARBA" id="ARBA00012758"/>
    </source>
</evidence>
<comment type="catalytic activity">
    <reaction evidence="8">
        <text>Hydrolysis of terminal non-reducing beta-D-fructofuranoside residues in beta-D-fructofuranosides.</text>
        <dbReference type="EC" id="3.2.1.26"/>
    </reaction>
</comment>
<comment type="function">
    <text evidence="9">Enables the bacterium to metabolize sucrose as a sole carbon source.</text>
</comment>
<dbReference type="InterPro" id="IPR051214">
    <property type="entry name" value="GH32_Enzymes"/>
</dbReference>
<dbReference type="InterPro" id="IPR018053">
    <property type="entry name" value="Glyco_hydro_32_AS"/>
</dbReference>
<dbReference type="GO" id="GO:0005737">
    <property type="term" value="C:cytoplasm"/>
    <property type="evidence" value="ECO:0007669"/>
    <property type="project" value="UniProtKB-SubCell"/>
</dbReference>
<dbReference type="OrthoDB" id="9759709at2"/>
<comment type="pathway">
    <text evidence="1 9">Glycan biosynthesis; sucrose metabolism.</text>
</comment>
<dbReference type="PANTHER" id="PTHR43101:SF1">
    <property type="entry name" value="BETA-FRUCTOSIDASE"/>
    <property type="match status" value="1"/>
</dbReference>
<organism evidence="12 13">
    <name type="scientific">Paenibacillus terrae</name>
    <dbReference type="NCBI Taxonomy" id="159743"/>
    <lineage>
        <taxon>Bacteria</taxon>
        <taxon>Bacillati</taxon>
        <taxon>Bacillota</taxon>
        <taxon>Bacilli</taxon>
        <taxon>Bacillales</taxon>
        <taxon>Paenibacillaceae</taxon>
        <taxon>Paenibacillus</taxon>
    </lineage>
</organism>
<keyword evidence="13" id="KW-1185">Reference proteome</keyword>
<dbReference type="InterPro" id="IPR023296">
    <property type="entry name" value="Glyco_hydro_beta-prop_sf"/>
</dbReference>
<comment type="caution">
    <text evidence="12">The sequence shown here is derived from an EMBL/GenBank/DDBJ whole genome shotgun (WGS) entry which is preliminary data.</text>
</comment>
<dbReference type="SUPFAM" id="SSF49899">
    <property type="entry name" value="Concanavalin A-like lectins/glucanases"/>
    <property type="match status" value="1"/>
</dbReference>
<evidence type="ECO:0000256" key="6">
    <source>
        <dbReference type="ARBA" id="ARBA00023295"/>
    </source>
</evidence>
<dbReference type="PROSITE" id="PS00609">
    <property type="entry name" value="GLYCOSYL_HYDROL_F32"/>
    <property type="match status" value="1"/>
</dbReference>
<dbReference type="Pfam" id="PF00251">
    <property type="entry name" value="Glyco_hydro_32N"/>
    <property type="match status" value="1"/>
</dbReference>
<dbReference type="UniPathway" id="UPA00238"/>
<name>A0A0D7X3K9_9BACL</name>
<evidence type="ECO:0000313" key="12">
    <source>
        <dbReference type="EMBL" id="KJD46015.1"/>
    </source>
</evidence>
<protein>
    <recommendedName>
        <fullName evidence="4 8">Sucrose-6-phosphate hydrolase</fullName>
        <ecNumber evidence="3 8">3.2.1.26</ecNumber>
    </recommendedName>
    <alternativeName>
        <fullName evidence="7 9">Invertase</fullName>
    </alternativeName>
</protein>
<evidence type="ECO:0000313" key="13">
    <source>
        <dbReference type="Proteomes" id="UP000032534"/>
    </source>
</evidence>
<dbReference type="PATRIC" id="fig|159743.3.peg.1868"/>
<reference evidence="12 13" key="1">
    <citation type="submission" date="2014-11" db="EMBL/GenBank/DDBJ databases">
        <title>Draft Genome Sequences of Paenibacillus polymyxa NRRL B-30509 and Paenibacillus terrae NRRL B-30644, Strains from a Poultry Environment that Produce Tridecaptin A and Paenicidins.</title>
        <authorList>
            <person name="van Belkum M.J."/>
            <person name="Lohans C.T."/>
            <person name="Vederas J.C."/>
        </authorList>
    </citation>
    <scope>NUCLEOTIDE SEQUENCE [LARGE SCALE GENOMIC DNA]</scope>
    <source>
        <strain evidence="12 13">NRRL B-30644</strain>
    </source>
</reference>
<evidence type="ECO:0000256" key="7">
    <source>
        <dbReference type="ARBA" id="ARBA00033367"/>
    </source>
</evidence>
<dbReference type="Proteomes" id="UP000032534">
    <property type="component" value="Unassembled WGS sequence"/>
</dbReference>
<dbReference type="InterPro" id="IPR013320">
    <property type="entry name" value="ConA-like_dom_sf"/>
</dbReference>
<evidence type="ECO:0000256" key="1">
    <source>
        <dbReference type="ARBA" id="ARBA00004914"/>
    </source>
</evidence>
<dbReference type="SMART" id="SM00640">
    <property type="entry name" value="Glyco_32"/>
    <property type="match status" value="1"/>
</dbReference>
<keyword evidence="9" id="KW-0119">Carbohydrate metabolism</keyword>
<evidence type="ECO:0000256" key="8">
    <source>
        <dbReference type="RuleBase" id="RU362110"/>
    </source>
</evidence>
<dbReference type="AlphaFoldDB" id="A0A0D7X3K9"/>
<evidence type="ECO:0000256" key="4">
    <source>
        <dbReference type="ARBA" id="ARBA00019623"/>
    </source>
</evidence>
<dbReference type="InterPro" id="IPR013189">
    <property type="entry name" value="Glyco_hydro_32_C"/>
</dbReference>
<gene>
    <name evidence="12" type="ORF">QD47_08520</name>
</gene>
<dbReference type="EC" id="3.2.1.26" evidence="3 8"/>
<evidence type="ECO:0000259" key="10">
    <source>
        <dbReference type="Pfam" id="PF00251"/>
    </source>
</evidence>
<comment type="subcellular location">
    <subcellularLocation>
        <location evidence="9">Cytoplasm</location>
    </subcellularLocation>
</comment>
<dbReference type="SUPFAM" id="SSF75005">
    <property type="entry name" value="Arabinanase/levansucrase/invertase"/>
    <property type="match status" value="1"/>
</dbReference>
<dbReference type="Pfam" id="PF08244">
    <property type="entry name" value="Glyco_hydro_32C"/>
    <property type="match status" value="1"/>
</dbReference>
<keyword evidence="5 8" id="KW-0378">Hydrolase</keyword>
<feature type="domain" description="Glycosyl hydrolase family 32 N-terminal" evidence="10">
    <location>
        <begin position="37"/>
        <end position="338"/>
    </location>
</feature>